<keyword evidence="1" id="KW-0238">DNA-binding</keyword>
<dbReference type="Gene3D" id="1.10.150.20">
    <property type="entry name" value="5' to 3' exonuclease, C-terminal subdomain"/>
    <property type="match status" value="1"/>
</dbReference>
<evidence type="ECO:0000313" key="2">
    <source>
        <dbReference type="Proteomes" id="UP000050277"/>
    </source>
</evidence>
<dbReference type="RefSeq" id="WP_054537491.1">
    <property type="nucleotide sequence ID" value="NZ_LGKP01000046.1"/>
</dbReference>
<gene>
    <name evidence="1" type="ORF">SE18_26570</name>
</gene>
<dbReference type="STRING" id="70996.SE18_26570"/>
<name>A0A0P6YC15_9CHLR</name>
<dbReference type="Proteomes" id="UP000050277">
    <property type="component" value="Unassembled WGS sequence"/>
</dbReference>
<organism evidence="1 2">
    <name type="scientific">Herpetosiphon geysericola</name>
    <dbReference type="NCBI Taxonomy" id="70996"/>
    <lineage>
        <taxon>Bacteria</taxon>
        <taxon>Bacillati</taxon>
        <taxon>Chloroflexota</taxon>
        <taxon>Chloroflexia</taxon>
        <taxon>Herpetosiphonales</taxon>
        <taxon>Herpetosiphonaceae</taxon>
        <taxon>Herpetosiphon</taxon>
    </lineage>
</organism>
<proteinExistence type="predicted"/>
<keyword evidence="2" id="KW-1185">Reference proteome</keyword>
<dbReference type="AlphaFoldDB" id="A0A0P6YC15"/>
<dbReference type="OrthoDB" id="7950977at2"/>
<reference evidence="1 2" key="1">
    <citation type="submission" date="2015-07" db="EMBL/GenBank/DDBJ databases">
        <title>Whole genome sequence of Herpetosiphon geysericola DSM 7119.</title>
        <authorList>
            <person name="Hemp J."/>
            <person name="Ward L.M."/>
            <person name="Pace L.A."/>
            <person name="Fischer W.W."/>
        </authorList>
    </citation>
    <scope>NUCLEOTIDE SEQUENCE [LARGE SCALE GENOMIC DNA]</scope>
    <source>
        <strain evidence="1 2">DSM 7119</strain>
    </source>
</reference>
<protein>
    <submittedName>
        <fullName evidence="1">DNA-binding protein</fullName>
    </submittedName>
</protein>
<dbReference type="EMBL" id="LGKP01000046">
    <property type="protein sequence ID" value="KPL79509.1"/>
    <property type="molecule type" value="Genomic_DNA"/>
</dbReference>
<accession>A0A0P6YC15</accession>
<comment type="caution">
    <text evidence="1">The sequence shown here is derived from an EMBL/GenBank/DDBJ whole genome shotgun (WGS) entry which is preliminary data.</text>
</comment>
<dbReference type="GO" id="GO:0003677">
    <property type="term" value="F:DNA binding"/>
    <property type="evidence" value="ECO:0007669"/>
    <property type="project" value="UniProtKB-KW"/>
</dbReference>
<evidence type="ECO:0000313" key="1">
    <source>
        <dbReference type="EMBL" id="KPL79509.1"/>
    </source>
</evidence>
<dbReference type="SUPFAM" id="SSF47789">
    <property type="entry name" value="C-terminal domain of RNA polymerase alpha subunit"/>
    <property type="match status" value="1"/>
</dbReference>
<sequence>MNAAEQPSADFPPKLSRPAYRALLHAGYTSLAQLTQVTTLELGKLHGMGPKGIRQLREALAAKGLTFADETNTQD</sequence>